<dbReference type="InterPro" id="IPR010264">
    <property type="entry name" value="Self-incomp_S1"/>
</dbReference>
<dbReference type="GO" id="GO:0060320">
    <property type="term" value="P:rejection of self pollen"/>
    <property type="evidence" value="ECO:0007669"/>
    <property type="project" value="UniProtKB-KW"/>
</dbReference>
<dbReference type="PANTHER" id="PTHR31232:SF171">
    <property type="entry name" value="S-PROTEIN HOMOLOG"/>
    <property type="match status" value="1"/>
</dbReference>
<evidence type="ECO:0000313" key="7">
    <source>
        <dbReference type="EMBL" id="KAK0584165.1"/>
    </source>
</evidence>
<dbReference type="Pfam" id="PF05938">
    <property type="entry name" value="Self-incomp_S1"/>
    <property type="match status" value="1"/>
</dbReference>
<keyword evidence="8" id="KW-1185">Reference proteome</keyword>
<reference evidence="7" key="1">
    <citation type="journal article" date="2022" name="Plant J.">
        <title>Strategies of tolerance reflected in two North American maple genomes.</title>
        <authorList>
            <person name="McEvoy S.L."/>
            <person name="Sezen U.U."/>
            <person name="Trouern-Trend A."/>
            <person name="McMahon S.M."/>
            <person name="Schaberg P.G."/>
            <person name="Yang J."/>
            <person name="Wegrzyn J.L."/>
            <person name="Swenson N.G."/>
        </authorList>
    </citation>
    <scope>NUCLEOTIDE SEQUENCE</scope>
    <source>
        <strain evidence="7">NS2018</strain>
    </source>
</reference>
<evidence type="ECO:0000256" key="6">
    <source>
        <dbReference type="RuleBase" id="RU367044"/>
    </source>
</evidence>
<evidence type="ECO:0000256" key="5">
    <source>
        <dbReference type="ARBA" id="ARBA00022729"/>
    </source>
</evidence>
<evidence type="ECO:0000256" key="4">
    <source>
        <dbReference type="ARBA" id="ARBA00022525"/>
    </source>
</evidence>
<protein>
    <recommendedName>
        <fullName evidence="6">S-protein homolog</fullName>
    </recommendedName>
</protein>
<comment type="similarity">
    <text evidence="2 6">Belongs to the plant self-incompatibility (S1) protein family.</text>
</comment>
<comment type="subcellular location">
    <subcellularLocation>
        <location evidence="1 6">Secreted</location>
    </subcellularLocation>
</comment>
<evidence type="ECO:0000256" key="2">
    <source>
        <dbReference type="ARBA" id="ARBA00005581"/>
    </source>
</evidence>
<dbReference type="Proteomes" id="UP001168877">
    <property type="component" value="Unassembled WGS sequence"/>
</dbReference>
<name>A0AA39S464_ACESA</name>
<keyword evidence="5 6" id="KW-0732">Signal</keyword>
<proteinExistence type="inferred from homology"/>
<organism evidence="7 8">
    <name type="scientific">Acer saccharum</name>
    <name type="common">Sugar maple</name>
    <dbReference type="NCBI Taxonomy" id="4024"/>
    <lineage>
        <taxon>Eukaryota</taxon>
        <taxon>Viridiplantae</taxon>
        <taxon>Streptophyta</taxon>
        <taxon>Embryophyta</taxon>
        <taxon>Tracheophyta</taxon>
        <taxon>Spermatophyta</taxon>
        <taxon>Magnoliopsida</taxon>
        <taxon>eudicotyledons</taxon>
        <taxon>Gunneridae</taxon>
        <taxon>Pentapetalae</taxon>
        <taxon>rosids</taxon>
        <taxon>malvids</taxon>
        <taxon>Sapindales</taxon>
        <taxon>Sapindaceae</taxon>
        <taxon>Hippocastanoideae</taxon>
        <taxon>Acereae</taxon>
        <taxon>Acer</taxon>
    </lineage>
</organism>
<dbReference type="GO" id="GO:0005576">
    <property type="term" value="C:extracellular region"/>
    <property type="evidence" value="ECO:0007669"/>
    <property type="project" value="UniProtKB-SubCell"/>
</dbReference>
<keyword evidence="4 6" id="KW-0964">Secreted</keyword>
<evidence type="ECO:0000256" key="3">
    <source>
        <dbReference type="ARBA" id="ARBA00022471"/>
    </source>
</evidence>
<evidence type="ECO:0000256" key="1">
    <source>
        <dbReference type="ARBA" id="ARBA00004613"/>
    </source>
</evidence>
<gene>
    <name evidence="7" type="ORF">LWI29_008565</name>
</gene>
<keyword evidence="3 6" id="KW-0713">Self-incompatibility</keyword>
<dbReference type="PROSITE" id="PS51257">
    <property type="entry name" value="PROKAR_LIPOPROTEIN"/>
    <property type="match status" value="1"/>
</dbReference>
<dbReference type="PANTHER" id="PTHR31232">
    <property type="match status" value="1"/>
</dbReference>
<sequence length="144" mass="16368">MSPPFSKLIVSICIILLVVAYNFSVSSCNATTTSLTPGVLVRVVNDLGDGLDLTLHSKSKDDDLGQQIVGFQKHYNFQFHTNIFGTTQFFCGMAWIGYFHWFDIYIQRRDEKICGEQCVWSIRTTGPCVLNYSALEDDCYEWNS</sequence>
<accession>A0AA39S464</accession>
<reference evidence="7" key="2">
    <citation type="submission" date="2023-06" db="EMBL/GenBank/DDBJ databases">
        <authorList>
            <person name="Swenson N.G."/>
            <person name="Wegrzyn J.L."/>
            <person name="Mcevoy S.L."/>
        </authorList>
    </citation>
    <scope>NUCLEOTIDE SEQUENCE</scope>
    <source>
        <strain evidence="7">NS2018</strain>
        <tissue evidence="7">Leaf</tissue>
    </source>
</reference>
<evidence type="ECO:0000313" key="8">
    <source>
        <dbReference type="Proteomes" id="UP001168877"/>
    </source>
</evidence>
<dbReference type="EMBL" id="JAUESC010000383">
    <property type="protein sequence ID" value="KAK0584165.1"/>
    <property type="molecule type" value="Genomic_DNA"/>
</dbReference>
<comment type="caution">
    <text evidence="7">The sequence shown here is derived from an EMBL/GenBank/DDBJ whole genome shotgun (WGS) entry which is preliminary data.</text>
</comment>
<dbReference type="AlphaFoldDB" id="A0AA39S464"/>
<feature type="signal peptide" evidence="6">
    <location>
        <begin position="1"/>
        <end position="20"/>
    </location>
</feature>
<feature type="chain" id="PRO_5041490641" description="S-protein homolog" evidence="6">
    <location>
        <begin position="21"/>
        <end position="144"/>
    </location>
</feature>